<gene>
    <name evidence="2" type="ORF">SAY87_029410</name>
</gene>
<sequence length="102" mass="11335">MAAPSTTPSSSSPSTASSTPPCTLSMPHLPHRRVVAEPCRDPRSRAVRGTMGPMRSTTSGVSLLPYQRCRRSTAWPASRRMSIPFSEGWYRRGSQRLRMIFI</sequence>
<name>A0AAN7KCE7_9MYRT</name>
<feature type="region of interest" description="Disordered" evidence="1">
    <location>
        <begin position="1"/>
        <end position="60"/>
    </location>
</feature>
<evidence type="ECO:0000256" key="1">
    <source>
        <dbReference type="SAM" id="MobiDB-lite"/>
    </source>
</evidence>
<dbReference type="AlphaFoldDB" id="A0AAN7KCE7"/>
<keyword evidence="3" id="KW-1185">Reference proteome</keyword>
<dbReference type="EMBL" id="JAXIOK010000009">
    <property type="protein sequence ID" value="KAK4761526.1"/>
    <property type="molecule type" value="Genomic_DNA"/>
</dbReference>
<accession>A0AAN7KCE7</accession>
<feature type="compositionally biased region" description="Low complexity" evidence="1">
    <location>
        <begin position="1"/>
        <end position="21"/>
    </location>
</feature>
<comment type="caution">
    <text evidence="2">The sequence shown here is derived from an EMBL/GenBank/DDBJ whole genome shotgun (WGS) entry which is preliminary data.</text>
</comment>
<dbReference type="Proteomes" id="UP001345219">
    <property type="component" value="Chromosome 23"/>
</dbReference>
<reference evidence="2 3" key="1">
    <citation type="journal article" date="2023" name="Hortic Res">
        <title>Pangenome of water caltrop reveals structural variations and asymmetric subgenome divergence after allopolyploidization.</title>
        <authorList>
            <person name="Zhang X."/>
            <person name="Chen Y."/>
            <person name="Wang L."/>
            <person name="Yuan Y."/>
            <person name="Fang M."/>
            <person name="Shi L."/>
            <person name="Lu R."/>
            <person name="Comes H.P."/>
            <person name="Ma Y."/>
            <person name="Chen Y."/>
            <person name="Huang G."/>
            <person name="Zhou Y."/>
            <person name="Zheng Z."/>
            <person name="Qiu Y."/>
        </authorList>
    </citation>
    <scope>NUCLEOTIDE SEQUENCE [LARGE SCALE GENOMIC DNA]</scope>
    <source>
        <tissue evidence="2">Roots</tissue>
    </source>
</reference>
<organism evidence="2 3">
    <name type="scientific">Trapa incisa</name>
    <dbReference type="NCBI Taxonomy" id="236973"/>
    <lineage>
        <taxon>Eukaryota</taxon>
        <taxon>Viridiplantae</taxon>
        <taxon>Streptophyta</taxon>
        <taxon>Embryophyta</taxon>
        <taxon>Tracheophyta</taxon>
        <taxon>Spermatophyta</taxon>
        <taxon>Magnoliopsida</taxon>
        <taxon>eudicotyledons</taxon>
        <taxon>Gunneridae</taxon>
        <taxon>Pentapetalae</taxon>
        <taxon>rosids</taxon>
        <taxon>malvids</taxon>
        <taxon>Myrtales</taxon>
        <taxon>Lythraceae</taxon>
        <taxon>Trapa</taxon>
    </lineage>
</organism>
<feature type="compositionally biased region" description="Basic and acidic residues" evidence="1">
    <location>
        <begin position="34"/>
        <end position="44"/>
    </location>
</feature>
<proteinExistence type="predicted"/>
<protein>
    <submittedName>
        <fullName evidence="2">Uncharacterized protein</fullName>
    </submittedName>
</protein>
<evidence type="ECO:0000313" key="3">
    <source>
        <dbReference type="Proteomes" id="UP001345219"/>
    </source>
</evidence>
<evidence type="ECO:0000313" key="2">
    <source>
        <dbReference type="EMBL" id="KAK4761526.1"/>
    </source>
</evidence>